<reference evidence="3 4" key="1">
    <citation type="submission" date="2023-08" db="EMBL/GenBank/DDBJ databases">
        <title>A Necator americanus chromosomal reference genome.</title>
        <authorList>
            <person name="Ilik V."/>
            <person name="Petrzelkova K.J."/>
            <person name="Pardy F."/>
            <person name="Fuh T."/>
            <person name="Niatou-Singa F.S."/>
            <person name="Gouil Q."/>
            <person name="Baker L."/>
            <person name="Ritchie M.E."/>
            <person name="Jex A.R."/>
            <person name="Gazzola D."/>
            <person name="Li H."/>
            <person name="Toshio Fujiwara R."/>
            <person name="Zhan B."/>
            <person name="Aroian R.V."/>
            <person name="Pafco B."/>
            <person name="Schwarz E.M."/>
        </authorList>
    </citation>
    <scope>NUCLEOTIDE SEQUENCE [LARGE SCALE GENOMIC DNA]</scope>
    <source>
        <strain evidence="3 4">Aroian</strain>
        <tissue evidence="3">Whole animal</tissue>
    </source>
</reference>
<dbReference type="SUPFAM" id="SSF90112">
    <property type="entry name" value="Neurotransmitter-gated ion-channel transmembrane pore"/>
    <property type="match status" value="2"/>
</dbReference>
<dbReference type="PANTHER" id="PTHR18945">
    <property type="entry name" value="NEUROTRANSMITTER GATED ION CHANNEL"/>
    <property type="match status" value="1"/>
</dbReference>
<dbReference type="InterPro" id="IPR038050">
    <property type="entry name" value="Neuro_actylchol_rec"/>
</dbReference>
<proteinExistence type="predicted"/>
<feature type="transmembrane region" description="Helical" evidence="1">
    <location>
        <begin position="250"/>
        <end position="269"/>
    </location>
</feature>
<evidence type="ECO:0000313" key="4">
    <source>
        <dbReference type="Proteomes" id="UP001303046"/>
    </source>
</evidence>
<dbReference type="InterPro" id="IPR006028">
    <property type="entry name" value="GABAA/Glycine_rcpt"/>
</dbReference>
<feature type="transmembrane region" description="Helical" evidence="1">
    <location>
        <begin position="284"/>
        <end position="307"/>
    </location>
</feature>
<keyword evidence="1" id="KW-0472">Membrane</keyword>
<evidence type="ECO:0000313" key="3">
    <source>
        <dbReference type="EMBL" id="KAK6741736.1"/>
    </source>
</evidence>
<evidence type="ECO:0000259" key="2">
    <source>
        <dbReference type="Pfam" id="PF02932"/>
    </source>
</evidence>
<gene>
    <name evidence="3" type="primary">Necator_chrIII.g10311</name>
    <name evidence="3" type="ORF">RB195_009546</name>
</gene>
<protein>
    <recommendedName>
        <fullName evidence="2">Neurotransmitter-gated ion-channel transmembrane domain-containing protein</fullName>
    </recommendedName>
</protein>
<name>A0ABR1CV13_NECAM</name>
<keyword evidence="1" id="KW-1133">Transmembrane helix</keyword>
<dbReference type="CDD" id="cd19049">
    <property type="entry name" value="LGIC_TM_anion"/>
    <property type="match status" value="1"/>
</dbReference>
<dbReference type="Gene3D" id="1.20.58.390">
    <property type="entry name" value="Neurotransmitter-gated ion-channel transmembrane domain"/>
    <property type="match status" value="3"/>
</dbReference>
<organism evidence="3 4">
    <name type="scientific">Necator americanus</name>
    <name type="common">Human hookworm</name>
    <dbReference type="NCBI Taxonomy" id="51031"/>
    <lineage>
        <taxon>Eukaryota</taxon>
        <taxon>Metazoa</taxon>
        <taxon>Ecdysozoa</taxon>
        <taxon>Nematoda</taxon>
        <taxon>Chromadorea</taxon>
        <taxon>Rhabditida</taxon>
        <taxon>Rhabditina</taxon>
        <taxon>Rhabditomorpha</taxon>
        <taxon>Strongyloidea</taxon>
        <taxon>Ancylostomatidae</taxon>
        <taxon>Bunostominae</taxon>
        <taxon>Necator</taxon>
    </lineage>
</organism>
<dbReference type="EMBL" id="JAVFWL010000003">
    <property type="protein sequence ID" value="KAK6741736.1"/>
    <property type="molecule type" value="Genomic_DNA"/>
</dbReference>
<accession>A0ABR1CV13</accession>
<feature type="transmembrane region" description="Helical" evidence="1">
    <location>
        <begin position="221"/>
        <end position="243"/>
    </location>
</feature>
<dbReference type="InterPro" id="IPR036719">
    <property type="entry name" value="Neuro-gated_channel_TM_sf"/>
</dbReference>
<comment type="caution">
    <text evidence="3">The sequence shown here is derived from an EMBL/GenBank/DDBJ whole genome shotgun (WGS) entry which is preliminary data.</text>
</comment>
<feature type="domain" description="Neurotransmitter-gated ion-channel transmembrane" evidence="2">
    <location>
        <begin position="226"/>
        <end position="450"/>
    </location>
</feature>
<keyword evidence="1" id="KW-0812">Transmembrane</keyword>
<dbReference type="PRINTS" id="PR00253">
    <property type="entry name" value="GABAARECEPTR"/>
</dbReference>
<dbReference type="Proteomes" id="UP001303046">
    <property type="component" value="Unassembled WGS sequence"/>
</dbReference>
<sequence length="475" mass="54583">MMVFCSLLEYAAVGYITKRMKLREKKRESRVVGLSPSEPPPSRTVSVPAYFNRGYRPFYSSTDTNSNLYIPESQRVPLTLQEMDCHCPLPPQEEQRLSRISAVSSIVALKPARRTWPSWSCLRPSNIDKISRWSFPTIFVLFNVGYWSYFLRINGYTTADIDYFWGRQKSDLRQGAVAFDKFMLPQFKQTGYNVNITKAVTSSGEYVRLYFEVLLVRNMGFYSMNIVIPSMLIVTISWVSFWLNREASPARVGLGVTTVLTMTTLITTTNNSMPKVSYIKGLDVFLNFCFVMVFASLVEYAVVSYMNKRIALRREKRRRQAEQQQRTEVPMFSNTLSPKQPNNNMYEMSLISQNSTPAKSFAQHTDLYFGPRNSSMHQLMEIPVDCDCRTIPLIQHPRLVADGAHTMWPAPFGKPKKASKTCRNVTPAKIDKCSRYIFPLLFSGFNVVYWTIMTVLSSMSENLSKDEWIPIPTED</sequence>
<evidence type="ECO:0000256" key="1">
    <source>
        <dbReference type="SAM" id="Phobius"/>
    </source>
</evidence>
<dbReference type="InterPro" id="IPR006029">
    <property type="entry name" value="Neurotrans-gated_channel_TM"/>
</dbReference>
<dbReference type="Pfam" id="PF02932">
    <property type="entry name" value="Neur_chan_memb"/>
    <property type="match status" value="1"/>
</dbReference>
<feature type="transmembrane region" description="Helical" evidence="1">
    <location>
        <begin position="436"/>
        <end position="456"/>
    </location>
</feature>
<keyword evidence="4" id="KW-1185">Reference proteome</keyword>
<dbReference type="InterPro" id="IPR006201">
    <property type="entry name" value="Neur_channel"/>
</dbReference>